<organism evidence="1 2">
    <name type="scientific">Caldicellulosiruptor diazotrophicus</name>
    <dbReference type="NCBI Taxonomy" id="2806205"/>
    <lineage>
        <taxon>Bacteria</taxon>
        <taxon>Bacillati</taxon>
        <taxon>Bacillota</taxon>
        <taxon>Bacillota incertae sedis</taxon>
        <taxon>Caldicellulosiruptorales</taxon>
        <taxon>Caldicellulosiruptoraceae</taxon>
        <taxon>Caldicellulosiruptor</taxon>
    </lineage>
</organism>
<dbReference type="RefSeq" id="WP_207180018.1">
    <property type="nucleotide sequence ID" value="NZ_AP024480.1"/>
</dbReference>
<name>A0ABN6EAM9_9FIRM</name>
<accession>A0ABN6EAM9</accession>
<proteinExistence type="predicted"/>
<dbReference type="Proteomes" id="UP000663623">
    <property type="component" value="Chromosome"/>
</dbReference>
<protein>
    <submittedName>
        <fullName evidence="1">Uncharacterized protein</fullName>
    </submittedName>
</protein>
<evidence type="ECO:0000313" key="1">
    <source>
        <dbReference type="EMBL" id="BCS82424.1"/>
    </source>
</evidence>
<keyword evidence="2" id="KW-1185">Reference proteome</keyword>
<dbReference type="EMBL" id="AP024480">
    <property type="protein sequence ID" value="BCS82424.1"/>
    <property type="molecule type" value="Genomic_DNA"/>
</dbReference>
<gene>
    <name evidence="1" type="ORF">CaldiYA01_23840</name>
</gene>
<sequence length="77" mass="9407">MIGLYVLRDKKLIELAEKYFKKDLSERLMLYDDIDQENLKNLYETCRKIKANYRKFCRKPRPFRAGMNAMIENENRL</sequence>
<evidence type="ECO:0000313" key="2">
    <source>
        <dbReference type="Proteomes" id="UP000663623"/>
    </source>
</evidence>
<reference evidence="1 2" key="1">
    <citation type="submission" date="2021-02" db="EMBL/GenBank/DDBJ databases">
        <title>Nitrogen-fixing ability and nitrogen fixation related genes of thermophilic fermentative bacteria in the genus Caldicellulosiruptor.</title>
        <authorList>
            <person name="Chen Y."/>
            <person name="Nishihara A."/>
            <person name="Haruta S."/>
        </authorList>
    </citation>
    <scope>NUCLEOTIDE SEQUENCE [LARGE SCALE GENOMIC DNA]</scope>
    <source>
        <strain evidence="1 2">YA01</strain>
    </source>
</reference>